<keyword evidence="11" id="KW-1185">Reference proteome</keyword>
<dbReference type="PANTHER" id="PTHR43289">
    <property type="entry name" value="MITOGEN-ACTIVATED PROTEIN KINASE KINASE KINASE 20-RELATED"/>
    <property type="match status" value="1"/>
</dbReference>
<evidence type="ECO:0000259" key="9">
    <source>
        <dbReference type="PROSITE" id="PS50011"/>
    </source>
</evidence>
<dbReference type="Gene3D" id="1.10.510.10">
    <property type="entry name" value="Transferase(Phosphotransferase) domain 1"/>
    <property type="match status" value="1"/>
</dbReference>
<evidence type="ECO:0000256" key="5">
    <source>
        <dbReference type="ARBA" id="ARBA00022777"/>
    </source>
</evidence>
<keyword evidence="6 7" id="KW-0067">ATP-binding</keyword>
<dbReference type="PROSITE" id="PS50011">
    <property type="entry name" value="PROTEIN_KINASE_DOM"/>
    <property type="match status" value="1"/>
</dbReference>
<dbReference type="InterPro" id="IPR023346">
    <property type="entry name" value="Lysozyme-like_dom_sf"/>
</dbReference>
<dbReference type="OrthoDB" id="9801841at2"/>
<reference evidence="10 11" key="1">
    <citation type="submission" date="2018-08" db="EMBL/GenBank/DDBJ databases">
        <title>Isolation, diversity and antifungal activity of Actinobacteria from wheat.</title>
        <authorList>
            <person name="Han C."/>
        </authorList>
    </citation>
    <scope>NUCLEOTIDE SEQUENCE [LARGE SCALE GENOMIC DNA]</scope>
    <source>
        <strain evidence="10 11">NEAU-YY421</strain>
    </source>
</reference>
<dbReference type="RefSeq" id="WP_128558234.1">
    <property type="nucleotide sequence ID" value="NZ_QUAK01000124.1"/>
</dbReference>
<dbReference type="PANTHER" id="PTHR43289:SF6">
    <property type="entry name" value="SERINE_THREONINE-PROTEIN KINASE NEKL-3"/>
    <property type="match status" value="1"/>
</dbReference>
<dbReference type="Gene3D" id="3.30.200.20">
    <property type="entry name" value="Phosphorylase Kinase, domain 1"/>
    <property type="match status" value="1"/>
</dbReference>
<keyword evidence="3" id="KW-0808">Transferase</keyword>
<dbReference type="Pfam" id="PF00069">
    <property type="entry name" value="Pkinase"/>
    <property type="match status" value="1"/>
</dbReference>
<feature type="binding site" evidence="7">
    <location>
        <position position="53"/>
    </location>
    <ligand>
        <name>ATP</name>
        <dbReference type="ChEBI" id="CHEBI:30616"/>
    </ligand>
</feature>
<evidence type="ECO:0000256" key="7">
    <source>
        <dbReference type="PROSITE-ProRule" id="PRU10141"/>
    </source>
</evidence>
<gene>
    <name evidence="10" type="ORF">DY218_24190</name>
</gene>
<evidence type="ECO:0000256" key="2">
    <source>
        <dbReference type="ARBA" id="ARBA00022527"/>
    </source>
</evidence>
<keyword evidence="4 7" id="KW-0547">Nucleotide-binding</keyword>
<accession>A0A372LZP1</accession>
<evidence type="ECO:0000256" key="1">
    <source>
        <dbReference type="ARBA" id="ARBA00012513"/>
    </source>
</evidence>
<dbReference type="Gene3D" id="1.10.530.10">
    <property type="match status" value="1"/>
</dbReference>
<evidence type="ECO:0000313" key="10">
    <source>
        <dbReference type="EMBL" id="RFU84146.1"/>
    </source>
</evidence>
<evidence type="ECO:0000313" key="11">
    <source>
        <dbReference type="Proteomes" id="UP000263094"/>
    </source>
</evidence>
<dbReference type="SUPFAM" id="SSF56112">
    <property type="entry name" value="Protein kinase-like (PK-like)"/>
    <property type="match status" value="1"/>
</dbReference>
<keyword evidence="5 10" id="KW-0418">Kinase</keyword>
<dbReference type="InterPro" id="IPR017441">
    <property type="entry name" value="Protein_kinase_ATP_BS"/>
</dbReference>
<evidence type="ECO:0000256" key="6">
    <source>
        <dbReference type="ARBA" id="ARBA00022840"/>
    </source>
</evidence>
<name>A0A372LZP1_9ACTN</name>
<dbReference type="SMART" id="SM00220">
    <property type="entry name" value="S_TKc"/>
    <property type="match status" value="1"/>
</dbReference>
<dbReference type="EMBL" id="QUAK01000124">
    <property type="protein sequence ID" value="RFU84146.1"/>
    <property type="molecule type" value="Genomic_DNA"/>
</dbReference>
<dbReference type="GO" id="GO:0004674">
    <property type="term" value="F:protein serine/threonine kinase activity"/>
    <property type="evidence" value="ECO:0007669"/>
    <property type="project" value="UniProtKB-KW"/>
</dbReference>
<evidence type="ECO:0000256" key="3">
    <source>
        <dbReference type="ARBA" id="ARBA00022679"/>
    </source>
</evidence>
<sequence length="500" mass="54242">MTDTPNEGAPLPAVLPAGYRIGEWELDEPIGYGSWGCVYAAEHITERTRAAVKVLRTDLMSPGQREAMAGLLDREVRFSLQADHPHLVRTREVLSIRDTAHPSLEGTTALVMDRADRSLRDLLDATEGGPVADARAILLGISEGLADIHARRWVHGDLKPSNVLLTDTGGVWLADFGLTAELDGTHAYGPPIGTFDYVPPEWWTDQAGVRSVLRPTADIWAFGILAHQVLTGGVHPFPGADERARSLNVRSYASGSTALRLDPAIHEEWARLVAECLRPDHASRRRLTAPDLARRVRRLSGVGRGRRGRALAGSATLVLATMLIALPSGDAPSNEADSSPAPAPGSPADAFPAGSDVPRKLRPVIVRAAAGCTEKEVTPALLAAMLKEESGFDANASRPKDDEYGIAMWTPWVFNSWAADGNRDGVKDYMSPPDAIVAMASYLCWLDQRFKQSGLHKDLTGMLAAGYRSSDKTIINERGVPERLRPYVTAVQRHLAQYTK</sequence>
<evidence type="ECO:0000256" key="4">
    <source>
        <dbReference type="ARBA" id="ARBA00022741"/>
    </source>
</evidence>
<keyword evidence="2 10" id="KW-0723">Serine/threonine-protein kinase</keyword>
<dbReference type="GO" id="GO:0005524">
    <property type="term" value="F:ATP binding"/>
    <property type="evidence" value="ECO:0007669"/>
    <property type="project" value="UniProtKB-UniRule"/>
</dbReference>
<dbReference type="Proteomes" id="UP000263094">
    <property type="component" value="Unassembled WGS sequence"/>
</dbReference>
<feature type="domain" description="Protein kinase" evidence="9">
    <location>
        <begin position="24"/>
        <end position="299"/>
    </location>
</feature>
<dbReference type="SUPFAM" id="SSF53955">
    <property type="entry name" value="Lysozyme-like"/>
    <property type="match status" value="1"/>
</dbReference>
<dbReference type="InterPro" id="IPR008258">
    <property type="entry name" value="Transglycosylase_SLT_dom_1"/>
</dbReference>
<feature type="compositionally biased region" description="Low complexity" evidence="8">
    <location>
        <begin position="336"/>
        <end position="354"/>
    </location>
</feature>
<evidence type="ECO:0000256" key="8">
    <source>
        <dbReference type="SAM" id="MobiDB-lite"/>
    </source>
</evidence>
<dbReference type="EC" id="2.7.11.1" evidence="1"/>
<protein>
    <recommendedName>
        <fullName evidence="1">non-specific serine/threonine protein kinase</fullName>
        <ecNumber evidence="1">2.7.11.1</ecNumber>
    </recommendedName>
</protein>
<comment type="caution">
    <text evidence="10">The sequence shown here is derived from an EMBL/GenBank/DDBJ whole genome shotgun (WGS) entry which is preliminary data.</text>
</comment>
<dbReference type="CDD" id="cd14014">
    <property type="entry name" value="STKc_PknB_like"/>
    <property type="match status" value="1"/>
</dbReference>
<proteinExistence type="predicted"/>
<feature type="region of interest" description="Disordered" evidence="8">
    <location>
        <begin position="330"/>
        <end position="354"/>
    </location>
</feature>
<dbReference type="InterPro" id="IPR011009">
    <property type="entry name" value="Kinase-like_dom_sf"/>
</dbReference>
<organism evidence="10 11">
    <name type="scientific">Streptomyces triticagri</name>
    <dbReference type="NCBI Taxonomy" id="2293568"/>
    <lineage>
        <taxon>Bacteria</taxon>
        <taxon>Bacillati</taxon>
        <taxon>Actinomycetota</taxon>
        <taxon>Actinomycetes</taxon>
        <taxon>Kitasatosporales</taxon>
        <taxon>Streptomycetaceae</taxon>
        <taxon>Streptomyces</taxon>
    </lineage>
</organism>
<dbReference type="PROSITE" id="PS00107">
    <property type="entry name" value="PROTEIN_KINASE_ATP"/>
    <property type="match status" value="1"/>
</dbReference>
<dbReference type="Pfam" id="PF01464">
    <property type="entry name" value="SLT"/>
    <property type="match status" value="1"/>
</dbReference>
<dbReference type="AlphaFoldDB" id="A0A372LZP1"/>
<dbReference type="InterPro" id="IPR000719">
    <property type="entry name" value="Prot_kinase_dom"/>
</dbReference>